<evidence type="ECO:0000256" key="2">
    <source>
        <dbReference type="ARBA" id="ARBA00008018"/>
    </source>
</evidence>
<keyword evidence="3" id="KW-0539">Nucleus</keyword>
<dbReference type="EMBL" id="JADFTS010000001">
    <property type="protein sequence ID" value="KAF9626739.1"/>
    <property type="molecule type" value="Genomic_DNA"/>
</dbReference>
<evidence type="ECO:0000313" key="5">
    <source>
        <dbReference type="EMBL" id="KAF9626739.1"/>
    </source>
</evidence>
<dbReference type="SUPFAM" id="SSF82704">
    <property type="entry name" value="AlbA-like"/>
    <property type="match status" value="1"/>
</dbReference>
<accession>A0A835MGX5</accession>
<organism evidence="5 6">
    <name type="scientific">Coptis chinensis</name>
    <dbReference type="NCBI Taxonomy" id="261450"/>
    <lineage>
        <taxon>Eukaryota</taxon>
        <taxon>Viridiplantae</taxon>
        <taxon>Streptophyta</taxon>
        <taxon>Embryophyta</taxon>
        <taxon>Tracheophyta</taxon>
        <taxon>Spermatophyta</taxon>
        <taxon>Magnoliopsida</taxon>
        <taxon>Ranunculales</taxon>
        <taxon>Ranunculaceae</taxon>
        <taxon>Coptidoideae</taxon>
        <taxon>Coptis</taxon>
    </lineage>
</organism>
<proteinExistence type="inferred from homology"/>
<comment type="caution">
    <text evidence="5">The sequence shown here is derived from an EMBL/GenBank/DDBJ whole genome shotgun (WGS) entry which is preliminary data.</text>
</comment>
<dbReference type="InterPro" id="IPR002775">
    <property type="entry name" value="DNA/RNA-bd_Alba-like"/>
</dbReference>
<evidence type="ECO:0000313" key="6">
    <source>
        <dbReference type="Proteomes" id="UP000631114"/>
    </source>
</evidence>
<evidence type="ECO:0000259" key="4">
    <source>
        <dbReference type="Pfam" id="PF01918"/>
    </source>
</evidence>
<dbReference type="PANTHER" id="PTHR13516:SF4">
    <property type="entry name" value="FI09323P"/>
    <property type="match status" value="1"/>
</dbReference>
<feature type="domain" description="DNA/RNA-binding protein Alba-like" evidence="4">
    <location>
        <begin position="93"/>
        <end position="137"/>
    </location>
</feature>
<reference evidence="5 6" key="1">
    <citation type="submission" date="2020-10" db="EMBL/GenBank/DDBJ databases">
        <title>The Coptis chinensis genome and diversification of protoberbering-type alkaloids.</title>
        <authorList>
            <person name="Wang B."/>
            <person name="Shu S."/>
            <person name="Song C."/>
            <person name="Liu Y."/>
        </authorList>
    </citation>
    <scope>NUCLEOTIDE SEQUENCE [LARGE SCALE GENOMIC DNA]</scope>
    <source>
        <strain evidence="5">HL-2020</strain>
        <tissue evidence="5">Leaf</tissue>
    </source>
</reference>
<dbReference type="GO" id="GO:0003723">
    <property type="term" value="F:RNA binding"/>
    <property type="evidence" value="ECO:0007669"/>
    <property type="project" value="TreeGrafter"/>
</dbReference>
<protein>
    <recommendedName>
        <fullName evidence="4">DNA/RNA-binding protein Alba-like domain-containing protein</fullName>
    </recommendedName>
</protein>
<dbReference type="Pfam" id="PF01918">
    <property type="entry name" value="Alba"/>
    <property type="match status" value="1"/>
</dbReference>
<dbReference type="Gene3D" id="3.30.110.20">
    <property type="entry name" value="Alba-like domain"/>
    <property type="match status" value="1"/>
</dbReference>
<comment type="similarity">
    <text evidence="2">Belongs to the histone-like Alba family.</text>
</comment>
<comment type="subcellular location">
    <subcellularLocation>
        <location evidence="1">Nucleus</location>
    </subcellularLocation>
</comment>
<dbReference type="Proteomes" id="UP000631114">
    <property type="component" value="Unassembled WGS sequence"/>
</dbReference>
<dbReference type="InterPro" id="IPR051958">
    <property type="entry name" value="Alba-like_NAB"/>
</dbReference>
<sequence length="170" mass="19647">MLFIFGGVGPLAFRYYLWHCEKPLEFSMVLLHLLRAGYILQVEKPDDSDGIIYFGNQFSLLIRHEFYRKPREELSVTIDIPGEDVYHFQPRLFGKDKGSNEIVLKAMGRAINKNVMIVELIKRRIASLHQNTSIGSTDITDMWERLWKKAKRITSQSDESCSPQAPRQGS</sequence>
<evidence type="ECO:0000256" key="3">
    <source>
        <dbReference type="ARBA" id="ARBA00023242"/>
    </source>
</evidence>
<dbReference type="AlphaFoldDB" id="A0A835MGX5"/>
<dbReference type="PANTHER" id="PTHR13516">
    <property type="entry name" value="RIBONUCLEASE P SUBUNIT P25"/>
    <property type="match status" value="1"/>
</dbReference>
<gene>
    <name evidence="5" type="ORF">IFM89_038957</name>
</gene>
<dbReference type="GO" id="GO:0005634">
    <property type="term" value="C:nucleus"/>
    <property type="evidence" value="ECO:0007669"/>
    <property type="project" value="UniProtKB-SubCell"/>
</dbReference>
<dbReference type="InterPro" id="IPR036882">
    <property type="entry name" value="Alba-like_dom_sf"/>
</dbReference>
<dbReference type="OrthoDB" id="424402at2759"/>
<keyword evidence="6" id="KW-1185">Reference proteome</keyword>
<evidence type="ECO:0000256" key="1">
    <source>
        <dbReference type="ARBA" id="ARBA00004123"/>
    </source>
</evidence>
<name>A0A835MGX5_9MAGN</name>